<feature type="compositionally biased region" description="Low complexity" evidence="1">
    <location>
        <begin position="93"/>
        <end position="107"/>
    </location>
</feature>
<gene>
    <name evidence="2" type="ORF">SAMN05216260_113132</name>
</gene>
<proteinExistence type="predicted"/>
<evidence type="ECO:0008006" key="4">
    <source>
        <dbReference type="Google" id="ProtNLM"/>
    </source>
</evidence>
<organism evidence="2 3">
    <name type="scientific">Streptomyces griseoaurantiacus</name>
    <dbReference type="NCBI Taxonomy" id="68213"/>
    <lineage>
        <taxon>Bacteria</taxon>
        <taxon>Bacillati</taxon>
        <taxon>Actinomycetota</taxon>
        <taxon>Actinomycetes</taxon>
        <taxon>Kitasatosporales</taxon>
        <taxon>Streptomycetaceae</taxon>
        <taxon>Streptomyces</taxon>
        <taxon>Streptomyces aurantiacus group</taxon>
    </lineage>
</organism>
<dbReference type="Proteomes" id="UP000198614">
    <property type="component" value="Unassembled WGS sequence"/>
</dbReference>
<protein>
    <recommendedName>
        <fullName evidence="4">Transposase DDE domain-containing protein</fullName>
    </recommendedName>
</protein>
<evidence type="ECO:0000256" key="1">
    <source>
        <dbReference type="SAM" id="MobiDB-lite"/>
    </source>
</evidence>
<dbReference type="EMBL" id="FNAX01000013">
    <property type="protein sequence ID" value="SDG02183.1"/>
    <property type="molecule type" value="Genomic_DNA"/>
</dbReference>
<dbReference type="AlphaFoldDB" id="A0A1G7QUM6"/>
<reference evidence="2 3" key="1">
    <citation type="submission" date="2016-10" db="EMBL/GenBank/DDBJ databases">
        <authorList>
            <person name="de Groot N.N."/>
        </authorList>
    </citation>
    <scope>NUCLEOTIDE SEQUENCE [LARGE SCALE GENOMIC DNA]</scope>
    <source>
        <strain evidence="2 3">CGMCC 4.1859</strain>
    </source>
</reference>
<sequence length="107" mass="12000">MIARRNVRRPDEISSYFVYCRADTALYEPIRVAGARWAVDGCLQTTKQERGPDDYHVRRHPGWHRHVTLAMAAHACLTIGRVLEVDAGKAETDPPVSSRSARPSSDV</sequence>
<evidence type="ECO:0000313" key="3">
    <source>
        <dbReference type="Proteomes" id="UP000198614"/>
    </source>
</evidence>
<name>A0A1G7QUM6_9ACTN</name>
<feature type="region of interest" description="Disordered" evidence="1">
    <location>
        <begin position="88"/>
        <end position="107"/>
    </location>
</feature>
<evidence type="ECO:0000313" key="2">
    <source>
        <dbReference type="EMBL" id="SDG02183.1"/>
    </source>
</evidence>
<accession>A0A1G7QUM6</accession>